<gene>
    <name evidence="1" type="ORF">CLORY_36010</name>
</gene>
<keyword evidence="2" id="KW-1185">Reference proteome</keyword>
<organism evidence="1 2">
    <name type="scientific">Clostridium oryzae</name>
    <dbReference type="NCBI Taxonomy" id="1450648"/>
    <lineage>
        <taxon>Bacteria</taxon>
        <taxon>Bacillati</taxon>
        <taxon>Bacillota</taxon>
        <taxon>Clostridia</taxon>
        <taxon>Eubacteriales</taxon>
        <taxon>Clostridiaceae</taxon>
        <taxon>Clostridium</taxon>
    </lineage>
</organism>
<evidence type="ECO:0000313" key="1">
    <source>
        <dbReference type="EMBL" id="OPJ58451.1"/>
    </source>
</evidence>
<reference evidence="1 2" key="1">
    <citation type="submission" date="2017-03" db="EMBL/GenBank/DDBJ databases">
        <title>Genome sequence of Clostridium oryzae DSM 28571.</title>
        <authorList>
            <person name="Poehlein A."/>
            <person name="Daniel R."/>
        </authorList>
    </citation>
    <scope>NUCLEOTIDE SEQUENCE [LARGE SCALE GENOMIC DNA]</scope>
    <source>
        <strain evidence="1 2">DSM 28571</strain>
    </source>
</reference>
<dbReference type="AlphaFoldDB" id="A0A1V4IEP5"/>
<evidence type="ECO:0000313" key="2">
    <source>
        <dbReference type="Proteomes" id="UP000190080"/>
    </source>
</evidence>
<dbReference type="Proteomes" id="UP000190080">
    <property type="component" value="Unassembled WGS sequence"/>
</dbReference>
<name>A0A1V4IEP5_9CLOT</name>
<sequence>MRSFTKVHTNHCDPCKKETLCPKIIRSGYSGLTVIPAGTILGTTFTVNSLTIDNSSLDNSCIKISFSSNILSEDFEGTLVFQFYKYGREKNIKIPVGPQWTFSVKASEAKAVSFSVYDCDLADNSYYTYVVTAKVAY</sequence>
<protein>
    <submittedName>
        <fullName evidence="1">Uncharacterized protein</fullName>
    </submittedName>
</protein>
<dbReference type="OrthoDB" id="2052577at2"/>
<comment type="caution">
    <text evidence="1">The sequence shown here is derived from an EMBL/GenBank/DDBJ whole genome shotgun (WGS) entry which is preliminary data.</text>
</comment>
<dbReference type="STRING" id="1450648.CLORY_36010"/>
<dbReference type="EMBL" id="MZGV01000056">
    <property type="protein sequence ID" value="OPJ58451.1"/>
    <property type="molecule type" value="Genomic_DNA"/>
</dbReference>
<accession>A0A1V4IEP5</accession>
<dbReference type="InterPro" id="IPR027972">
    <property type="entry name" value="DUF4489"/>
</dbReference>
<dbReference type="Pfam" id="PF14879">
    <property type="entry name" value="DUF4489"/>
    <property type="match status" value="1"/>
</dbReference>
<dbReference type="RefSeq" id="WP_079427052.1">
    <property type="nucleotide sequence ID" value="NZ_MZGV01000056.1"/>
</dbReference>
<proteinExistence type="predicted"/>